<dbReference type="CDD" id="cd02570">
    <property type="entry name" value="PseudoU_synth_EcTruA"/>
    <property type="match status" value="1"/>
</dbReference>
<feature type="active site" description="Nucleophile" evidence="4 5">
    <location>
        <position position="64"/>
    </location>
</feature>
<organism evidence="9 10">
    <name type="scientific">Megamonas hypermegale</name>
    <dbReference type="NCBI Taxonomy" id="158847"/>
    <lineage>
        <taxon>Bacteria</taxon>
        <taxon>Bacillati</taxon>
        <taxon>Bacillota</taxon>
        <taxon>Negativicutes</taxon>
        <taxon>Selenomonadales</taxon>
        <taxon>Selenomonadaceae</taxon>
        <taxon>Megamonas</taxon>
    </lineage>
</organism>
<comment type="function">
    <text evidence="4">Formation of pseudouridine at positions 38, 39 and 40 in the anticodon stem and loop of transfer RNAs.</text>
</comment>
<sequence>MKSEHKEMMKARRRNIKLTLSYDGTNYHGFQRQTKVVAVQNVLEGALFKLFGDSIELAAAGRTDAGVHAIGQVVNFFTDGTIPIQNVVRAGNRLLPDDIVLLKAEEADRDFSALHSVKSKIYIYKVFENELADPFMSRFYWHVNKKLNLEDMQEALKYIEGEHDFSSFRSAGGNDTSPIREIYEASCTKENNVYTFKFWGSGFLYHMVRNIMGLMINIGLGRVDKHEVPKIIEAKNRALAGKMAPANGLYLQKVYY</sequence>
<dbReference type="GO" id="GO:0160147">
    <property type="term" value="F:tRNA pseudouridine(38-40) synthase activity"/>
    <property type="evidence" value="ECO:0007669"/>
    <property type="project" value="UniProtKB-EC"/>
</dbReference>
<evidence type="ECO:0000256" key="4">
    <source>
        <dbReference type="HAMAP-Rule" id="MF_00171"/>
    </source>
</evidence>
<dbReference type="HAMAP" id="MF_00171">
    <property type="entry name" value="TruA"/>
    <property type="match status" value="1"/>
</dbReference>
<keyword evidence="2 4" id="KW-0819">tRNA processing</keyword>
<dbReference type="InterPro" id="IPR020095">
    <property type="entry name" value="PsdUridine_synth_TruA_C"/>
</dbReference>
<evidence type="ECO:0000256" key="5">
    <source>
        <dbReference type="PIRSR" id="PIRSR001430-1"/>
    </source>
</evidence>
<dbReference type="NCBIfam" id="TIGR00071">
    <property type="entry name" value="hisT_truA"/>
    <property type="match status" value="1"/>
</dbReference>
<protein>
    <recommendedName>
        <fullName evidence="4">tRNA pseudouridine synthase A</fullName>
        <ecNumber evidence="4">5.4.99.12</ecNumber>
    </recommendedName>
    <alternativeName>
        <fullName evidence="4">tRNA pseudouridine(38-40) synthase</fullName>
    </alternativeName>
    <alternativeName>
        <fullName evidence="4">tRNA pseudouridylate synthase I</fullName>
    </alternativeName>
    <alternativeName>
        <fullName evidence="4">tRNA-uridine isomerase I</fullName>
    </alternativeName>
</protein>
<dbReference type="SUPFAM" id="SSF55120">
    <property type="entry name" value="Pseudouridine synthase"/>
    <property type="match status" value="1"/>
</dbReference>
<dbReference type="InterPro" id="IPR020097">
    <property type="entry name" value="PsdUridine_synth_TruA_a/b_dom"/>
</dbReference>
<dbReference type="PIRSF" id="PIRSF001430">
    <property type="entry name" value="tRNA_psdUrid_synth"/>
    <property type="match status" value="1"/>
</dbReference>
<dbReference type="Gene3D" id="3.30.70.580">
    <property type="entry name" value="Pseudouridine synthase I, catalytic domain, N-terminal subdomain"/>
    <property type="match status" value="1"/>
</dbReference>
<feature type="domain" description="Pseudouridine synthase I TruA alpha/beta" evidence="8">
    <location>
        <begin position="155"/>
        <end position="256"/>
    </location>
</feature>
<dbReference type="Pfam" id="PF01416">
    <property type="entry name" value="PseudoU_synth_1"/>
    <property type="match status" value="2"/>
</dbReference>
<evidence type="ECO:0000256" key="2">
    <source>
        <dbReference type="ARBA" id="ARBA00022694"/>
    </source>
</evidence>
<dbReference type="STRING" id="1122216.GCA_000423385_00549"/>
<evidence type="ECO:0000256" key="7">
    <source>
        <dbReference type="RuleBase" id="RU003792"/>
    </source>
</evidence>
<evidence type="ECO:0000313" key="10">
    <source>
        <dbReference type="Proteomes" id="UP000255234"/>
    </source>
</evidence>
<evidence type="ECO:0000256" key="1">
    <source>
        <dbReference type="ARBA" id="ARBA00009375"/>
    </source>
</evidence>
<dbReference type="PANTHER" id="PTHR11142">
    <property type="entry name" value="PSEUDOURIDYLATE SYNTHASE"/>
    <property type="match status" value="1"/>
</dbReference>
<evidence type="ECO:0000256" key="6">
    <source>
        <dbReference type="PIRSR" id="PIRSR001430-2"/>
    </source>
</evidence>
<dbReference type="PANTHER" id="PTHR11142:SF0">
    <property type="entry name" value="TRNA PSEUDOURIDINE SYNTHASE-LIKE 1"/>
    <property type="match status" value="1"/>
</dbReference>
<comment type="similarity">
    <text evidence="1 4 7">Belongs to the tRNA pseudouridine synthase TruA family.</text>
</comment>
<dbReference type="InterPro" id="IPR020094">
    <property type="entry name" value="TruA/RsuA/RluB/E/F_N"/>
</dbReference>
<dbReference type="InterPro" id="IPR020103">
    <property type="entry name" value="PsdUridine_synth_cat_dom_sf"/>
</dbReference>
<dbReference type="EC" id="5.4.99.12" evidence="4"/>
<name>A0A378NPL9_9FIRM</name>
<comment type="caution">
    <text evidence="4">Lacks conserved residue(s) required for the propagation of feature annotation.</text>
</comment>
<keyword evidence="3 4" id="KW-0413">Isomerase</keyword>
<evidence type="ECO:0000313" key="9">
    <source>
        <dbReference type="EMBL" id="STY70322.1"/>
    </source>
</evidence>
<dbReference type="RefSeq" id="WP_015562917.1">
    <property type="nucleotide sequence ID" value="NZ_UGPP01000001.1"/>
</dbReference>
<dbReference type="Proteomes" id="UP000255234">
    <property type="component" value="Unassembled WGS sequence"/>
</dbReference>
<reference evidence="9 10" key="1">
    <citation type="submission" date="2018-06" db="EMBL/GenBank/DDBJ databases">
        <authorList>
            <consortium name="Pathogen Informatics"/>
            <person name="Doyle S."/>
        </authorList>
    </citation>
    <scope>NUCLEOTIDE SEQUENCE [LARGE SCALE GENOMIC DNA]</scope>
    <source>
        <strain evidence="9 10">NCTC10571</strain>
    </source>
</reference>
<evidence type="ECO:0000256" key="3">
    <source>
        <dbReference type="ARBA" id="ARBA00023235"/>
    </source>
</evidence>
<dbReference type="AlphaFoldDB" id="A0A378NPL9"/>
<dbReference type="FunFam" id="3.30.70.580:FF:000001">
    <property type="entry name" value="tRNA pseudouridine synthase A"/>
    <property type="match status" value="1"/>
</dbReference>
<comment type="subunit">
    <text evidence="4">Homodimer.</text>
</comment>
<dbReference type="Gene3D" id="3.30.70.660">
    <property type="entry name" value="Pseudouridine synthase I, catalytic domain, C-terminal subdomain"/>
    <property type="match status" value="1"/>
</dbReference>
<dbReference type="InterPro" id="IPR001406">
    <property type="entry name" value="PsdUridine_synth_TruA"/>
</dbReference>
<feature type="binding site" evidence="4 6">
    <location>
        <position position="122"/>
    </location>
    <ligand>
        <name>substrate</name>
    </ligand>
</feature>
<evidence type="ECO:0000259" key="8">
    <source>
        <dbReference type="Pfam" id="PF01416"/>
    </source>
</evidence>
<proteinExistence type="inferred from homology"/>
<accession>A0A378NPL9</accession>
<feature type="domain" description="Pseudouridine synthase I TruA alpha/beta" evidence="8">
    <location>
        <begin position="21"/>
        <end position="108"/>
    </location>
</feature>
<gene>
    <name evidence="4 9" type="primary">truA</name>
    <name evidence="9" type="ORF">NCTC10571_00445</name>
</gene>
<dbReference type="GO" id="GO:0031119">
    <property type="term" value="P:tRNA pseudouridine synthesis"/>
    <property type="evidence" value="ECO:0007669"/>
    <property type="project" value="UniProtKB-UniRule"/>
</dbReference>
<comment type="catalytic activity">
    <reaction evidence="4 7">
        <text>uridine(38/39/40) in tRNA = pseudouridine(38/39/40) in tRNA</text>
        <dbReference type="Rhea" id="RHEA:22376"/>
        <dbReference type="Rhea" id="RHEA-COMP:10085"/>
        <dbReference type="Rhea" id="RHEA-COMP:10087"/>
        <dbReference type="ChEBI" id="CHEBI:65314"/>
        <dbReference type="ChEBI" id="CHEBI:65315"/>
        <dbReference type="EC" id="5.4.99.12"/>
    </reaction>
</comment>
<dbReference type="EMBL" id="UGPP01000001">
    <property type="protein sequence ID" value="STY70322.1"/>
    <property type="molecule type" value="Genomic_DNA"/>
</dbReference>
<dbReference type="GO" id="GO:0003723">
    <property type="term" value="F:RNA binding"/>
    <property type="evidence" value="ECO:0007669"/>
    <property type="project" value="InterPro"/>
</dbReference>